<dbReference type="PANTHER" id="PTHR34203:SF15">
    <property type="entry name" value="SLL1173 PROTEIN"/>
    <property type="match status" value="1"/>
</dbReference>
<evidence type="ECO:0000313" key="3">
    <source>
        <dbReference type="Proteomes" id="UP000576082"/>
    </source>
</evidence>
<dbReference type="Pfam" id="PF05050">
    <property type="entry name" value="Methyltransf_21"/>
    <property type="match status" value="1"/>
</dbReference>
<comment type="caution">
    <text evidence="2">The sequence shown here is derived from an EMBL/GenBank/DDBJ whole genome shotgun (WGS) entry which is preliminary data.</text>
</comment>
<dbReference type="RefSeq" id="WP_169659253.1">
    <property type="nucleotide sequence ID" value="NZ_JABANE010000083.1"/>
</dbReference>
<dbReference type="InterPro" id="IPR006342">
    <property type="entry name" value="FkbM_mtfrase"/>
</dbReference>
<dbReference type="AlphaFoldDB" id="A0A7X9RYI9"/>
<dbReference type="SUPFAM" id="SSF53335">
    <property type="entry name" value="S-adenosyl-L-methionine-dependent methyltransferases"/>
    <property type="match status" value="1"/>
</dbReference>
<gene>
    <name evidence="2" type="ORF">HHU12_23880</name>
</gene>
<dbReference type="NCBIfam" id="TIGR01444">
    <property type="entry name" value="fkbM_fam"/>
    <property type="match status" value="1"/>
</dbReference>
<dbReference type="InterPro" id="IPR052514">
    <property type="entry name" value="SAM-dependent_MTase"/>
</dbReference>
<evidence type="ECO:0000259" key="1">
    <source>
        <dbReference type="Pfam" id="PF05050"/>
    </source>
</evidence>
<dbReference type="Proteomes" id="UP000576082">
    <property type="component" value="Unassembled WGS sequence"/>
</dbReference>
<dbReference type="InterPro" id="IPR029063">
    <property type="entry name" value="SAM-dependent_MTases_sf"/>
</dbReference>
<evidence type="ECO:0000313" key="2">
    <source>
        <dbReference type="EMBL" id="NME71029.1"/>
    </source>
</evidence>
<sequence>MLDYIKNSLKRKKARRVTAKYPSTIKEFNLSKDGVIEFAVWQNPLYAYTDEITQANIDFFRQFVKEGDAVIDIGANVGDVTIPLAIAAGAKGTTLAFDPNPYVYDILEVNAGLNKDKTNIVPILRAISDVDEEYYFISSEASFANGGLSKTTKSDHGKYIYENKVKGVNLSGYLEREYPQLDISLIKVDTEGFDKEIIKSISDFIKKQRPVLIAESFERNSDADKKELFQVISDLDYDVFYFEDFASDAKVEPITAPEGMLKWKGTFDIYAVPR</sequence>
<keyword evidence="2" id="KW-0808">Transferase</keyword>
<dbReference type="GO" id="GO:0008168">
    <property type="term" value="F:methyltransferase activity"/>
    <property type="evidence" value="ECO:0007669"/>
    <property type="project" value="UniProtKB-KW"/>
</dbReference>
<dbReference type="PANTHER" id="PTHR34203">
    <property type="entry name" value="METHYLTRANSFERASE, FKBM FAMILY PROTEIN"/>
    <property type="match status" value="1"/>
</dbReference>
<proteinExistence type="predicted"/>
<reference evidence="2 3" key="1">
    <citation type="submission" date="2020-04" db="EMBL/GenBank/DDBJ databases">
        <title>Flammeovirga sp. SR4, a novel species isolated from seawater.</title>
        <authorList>
            <person name="Wang X."/>
        </authorList>
    </citation>
    <scope>NUCLEOTIDE SEQUENCE [LARGE SCALE GENOMIC DNA]</scope>
    <source>
        <strain evidence="2 3">ATCC 23126</strain>
    </source>
</reference>
<accession>A0A7X9RYI9</accession>
<dbReference type="GO" id="GO:0032259">
    <property type="term" value="P:methylation"/>
    <property type="evidence" value="ECO:0007669"/>
    <property type="project" value="UniProtKB-KW"/>
</dbReference>
<feature type="domain" description="Methyltransferase FkbM" evidence="1">
    <location>
        <begin position="72"/>
        <end position="238"/>
    </location>
</feature>
<organism evidence="2 3">
    <name type="scientific">Flammeovirga aprica JL-4</name>
    <dbReference type="NCBI Taxonomy" id="694437"/>
    <lineage>
        <taxon>Bacteria</taxon>
        <taxon>Pseudomonadati</taxon>
        <taxon>Bacteroidota</taxon>
        <taxon>Cytophagia</taxon>
        <taxon>Cytophagales</taxon>
        <taxon>Flammeovirgaceae</taxon>
        <taxon>Flammeovirga</taxon>
    </lineage>
</organism>
<name>A0A7X9RYI9_9BACT</name>
<keyword evidence="2" id="KW-0489">Methyltransferase</keyword>
<protein>
    <submittedName>
        <fullName evidence="2">FkbM family methyltransferase</fullName>
    </submittedName>
</protein>
<dbReference type="EMBL" id="JABANE010000083">
    <property type="protein sequence ID" value="NME71029.1"/>
    <property type="molecule type" value="Genomic_DNA"/>
</dbReference>
<dbReference type="Gene3D" id="3.40.50.150">
    <property type="entry name" value="Vaccinia Virus protein VP39"/>
    <property type="match status" value="1"/>
</dbReference>
<keyword evidence="3" id="KW-1185">Reference proteome</keyword>